<organism evidence="2 3">
    <name type="scientific">Marchantia polymorpha</name>
    <name type="common">Common liverwort</name>
    <name type="synonym">Marchantia aquatica</name>
    <dbReference type="NCBI Taxonomy" id="3197"/>
    <lineage>
        <taxon>Eukaryota</taxon>
        <taxon>Viridiplantae</taxon>
        <taxon>Streptophyta</taxon>
        <taxon>Embryophyta</taxon>
        <taxon>Marchantiophyta</taxon>
        <taxon>Marchantiopsida</taxon>
        <taxon>Marchantiidae</taxon>
        <taxon>Marchantiales</taxon>
        <taxon>Marchantiaceae</taxon>
        <taxon>Marchantia</taxon>
    </lineage>
</organism>
<evidence type="ECO:0000259" key="1">
    <source>
        <dbReference type="Pfam" id="PF12697"/>
    </source>
</evidence>
<dbReference type="InterPro" id="IPR029058">
    <property type="entry name" value="AB_hydrolase_fold"/>
</dbReference>
<dbReference type="OrthoDB" id="294702at2759"/>
<proteinExistence type="predicted"/>
<evidence type="ECO:0000313" key="2">
    <source>
        <dbReference type="EMBL" id="PTQ35280.1"/>
    </source>
</evidence>
<dbReference type="Proteomes" id="UP000244005">
    <property type="component" value="Unassembled WGS sequence"/>
</dbReference>
<dbReference type="PANTHER" id="PTHR45763">
    <property type="entry name" value="HYDROLASE, ALPHA/BETA FOLD FAMILY PROTEIN, EXPRESSED-RELATED"/>
    <property type="match status" value="1"/>
</dbReference>
<dbReference type="PANTHER" id="PTHR45763:SF46">
    <property type="entry name" value="AB HYDROLASE-1 DOMAIN-CONTAINING PROTEIN"/>
    <property type="match status" value="1"/>
</dbReference>
<dbReference type="AlphaFoldDB" id="A0A2R6WN49"/>
<dbReference type="SUPFAM" id="SSF53474">
    <property type="entry name" value="alpha/beta-Hydrolases"/>
    <property type="match status" value="1"/>
</dbReference>
<evidence type="ECO:0000313" key="3">
    <source>
        <dbReference type="Proteomes" id="UP000244005"/>
    </source>
</evidence>
<sequence length="319" mass="36328">MAVLEELGGLKYVRLASGRRICYKEQGVRREEAKRQLMVLHGLGSSRLASMPDTLLKAYGVKIVAIDRPGYGRSDCDTEQTFKSSVQDIEEVADALSMGDKFWLLGYSCGGAFCWACARYIPHRLAGVCLWAPAGNYYWKGISDEERSAMWKDLVSSNKFIFGLGRRTPSWILRLYTQHFVRPGSNWFKRLEHTLSAPDRQHLLIYGPDGSLIRDNTESMTWNKGFGMSKDIELLKSDWGFEPEDVAGVYKGPFHIWQGVEDNLIPVGLQRWVKSVVPELVDLYEVPNEGHLSWFCFNSKAHHKVFEALFGEDVQLNEH</sequence>
<protein>
    <recommendedName>
        <fullName evidence="1">AB hydrolase-1 domain-containing protein</fullName>
    </recommendedName>
</protein>
<feature type="domain" description="AB hydrolase-1" evidence="1">
    <location>
        <begin position="39"/>
        <end position="294"/>
    </location>
</feature>
<keyword evidence="3" id="KW-1185">Reference proteome</keyword>
<dbReference type="Gene3D" id="3.40.50.1820">
    <property type="entry name" value="alpha/beta hydrolase"/>
    <property type="match status" value="1"/>
</dbReference>
<gene>
    <name evidence="2" type="ORF">MARPO_0072s0033</name>
</gene>
<name>A0A2R6WN49_MARPO</name>
<dbReference type="EMBL" id="KZ772744">
    <property type="protein sequence ID" value="PTQ35280.1"/>
    <property type="molecule type" value="Genomic_DNA"/>
</dbReference>
<accession>A0A2R6WN49</accession>
<dbReference type="InterPro" id="IPR000073">
    <property type="entry name" value="AB_hydrolase_1"/>
</dbReference>
<dbReference type="Pfam" id="PF12697">
    <property type="entry name" value="Abhydrolase_6"/>
    <property type="match status" value="1"/>
</dbReference>
<reference evidence="3" key="1">
    <citation type="journal article" date="2017" name="Cell">
        <title>Insights into land plant evolution garnered from the Marchantia polymorpha genome.</title>
        <authorList>
            <person name="Bowman J.L."/>
            <person name="Kohchi T."/>
            <person name="Yamato K.T."/>
            <person name="Jenkins J."/>
            <person name="Shu S."/>
            <person name="Ishizaki K."/>
            <person name="Yamaoka S."/>
            <person name="Nishihama R."/>
            <person name="Nakamura Y."/>
            <person name="Berger F."/>
            <person name="Adam C."/>
            <person name="Aki S.S."/>
            <person name="Althoff F."/>
            <person name="Araki T."/>
            <person name="Arteaga-Vazquez M.A."/>
            <person name="Balasubrmanian S."/>
            <person name="Barry K."/>
            <person name="Bauer D."/>
            <person name="Boehm C.R."/>
            <person name="Briginshaw L."/>
            <person name="Caballero-Perez J."/>
            <person name="Catarino B."/>
            <person name="Chen F."/>
            <person name="Chiyoda S."/>
            <person name="Chovatia M."/>
            <person name="Davies K.M."/>
            <person name="Delmans M."/>
            <person name="Demura T."/>
            <person name="Dierschke T."/>
            <person name="Dolan L."/>
            <person name="Dorantes-Acosta A.E."/>
            <person name="Eklund D.M."/>
            <person name="Florent S.N."/>
            <person name="Flores-Sandoval E."/>
            <person name="Fujiyama A."/>
            <person name="Fukuzawa H."/>
            <person name="Galik B."/>
            <person name="Grimanelli D."/>
            <person name="Grimwood J."/>
            <person name="Grossniklaus U."/>
            <person name="Hamada T."/>
            <person name="Haseloff J."/>
            <person name="Hetherington A.J."/>
            <person name="Higo A."/>
            <person name="Hirakawa Y."/>
            <person name="Hundley H.N."/>
            <person name="Ikeda Y."/>
            <person name="Inoue K."/>
            <person name="Inoue S.I."/>
            <person name="Ishida S."/>
            <person name="Jia Q."/>
            <person name="Kakita M."/>
            <person name="Kanazawa T."/>
            <person name="Kawai Y."/>
            <person name="Kawashima T."/>
            <person name="Kennedy M."/>
            <person name="Kinose K."/>
            <person name="Kinoshita T."/>
            <person name="Kohara Y."/>
            <person name="Koide E."/>
            <person name="Komatsu K."/>
            <person name="Kopischke S."/>
            <person name="Kubo M."/>
            <person name="Kyozuka J."/>
            <person name="Lagercrantz U."/>
            <person name="Lin S.S."/>
            <person name="Lindquist E."/>
            <person name="Lipzen A.M."/>
            <person name="Lu C.W."/>
            <person name="De Luna E."/>
            <person name="Martienssen R.A."/>
            <person name="Minamino N."/>
            <person name="Mizutani M."/>
            <person name="Mizutani M."/>
            <person name="Mochizuki N."/>
            <person name="Monte I."/>
            <person name="Mosher R."/>
            <person name="Nagasaki H."/>
            <person name="Nakagami H."/>
            <person name="Naramoto S."/>
            <person name="Nishitani K."/>
            <person name="Ohtani M."/>
            <person name="Okamoto T."/>
            <person name="Okumura M."/>
            <person name="Phillips J."/>
            <person name="Pollak B."/>
            <person name="Reinders A."/>
            <person name="Rovekamp M."/>
            <person name="Sano R."/>
            <person name="Sawa S."/>
            <person name="Schmid M.W."/>
            <person name="Shirakawa M."/>
            <person name="Solano R."/>
            <person name="Spunde A."/>
            <person name="Suetsugu N."/>
            <person name="Sugano S."/>
            <person name="Sugiyama A."/>
            <person name="Sun R."/>
            <person name="Suzuki Y."/>
            <person name="Takenaka M."/>
            <person name="Takezawa D."/>
            <person name="Tomogane H."/>
            <person name="Tsuzuki M."/>
            <person name="Ueda T."/>
            <person name="Umeda M."/>
            <person name="Ward J.M."/>
            <person name="Watanabe Y."/>
            <person name="Yazaki K."/>
            <person name="Yokoyama R."/>
            <person name="Yoshitake Y."/>
            <person name="Yotsui I."/>
            <person name="Zachgo S."/>
            <person name="Schmutz J."/>
        </authorList>
    </citation>
    <scope>NUCLEOTIDE SEQUENCE [LARGE SCALE GENOMIC DNA]</scope>
    <source>
        <strain evidence="3">Tak-1</strain>
    </source>
</reference>